<dbReference type="Gene3D" id="3.30.2290.10">
    <property type="entry name" value="PmbA/TldD superfamily"/>
    <property type="match status" value="1"/>
</dbReference>
<evidence type="ECO:0000313" key="6">
    <source>
        <dbReference type="Proteomes" id="UP001254848"/>
    </source>
</evidence>
<name>A0ABU3NXT3_9FIRM</name>
<dbReference type="InterPro" id="IPR045569">
    <property type="entry name" value="Metalloprtase-TldD/E_C"/>
</dbReference>
<feature type="domain" description="Metalloprotease TldD/E N-terminal" evidence="2">
    <location>
        <begin position="22"/>
        <end position="86"/>
    </location>
</feature>
<comment type="similarity">
    <text evidence="1">Belongs to the peptidase U62 family.</text>
</comment>
<sequence length="446" mass="46845">MDNLEQARQAVREAIRQGAHAAEAYLLDSQSLLVEVADQAVETLKFANDTGLGVRVFARDGRVGFAFATDISTASLAETARQAIANSRITFPDTYNTLPASAGNIPSLRLLDPAIGAAAVERKIELAKGVEAAARRRDGRVKRTERCVYEDAEYGVALANSNELAVSYRSGYCGLYGVVLAEDGGDVQTGMGLSYSRDFAALDPEEVGREAAREACLLLGAKEIGTVKAAIVLPPYVATNFLAVLVPALSADAVQKGRSLFRDSVGKKVASPFITLVDDGRLDGGVATSPVDGEGVLTGRTELITSGVLQGFLHNTYTAGRVGAASTGNGVRHSFRGMPEVGPTNIFFAKGETPRDELIGGVKEGLYITSVMGMHTANPISGDFSVGAAGVWIRDGQFTQPVRGVAIAGNILDFLGEVDAVGDDLRFFGSQGAPTLRIDKITISGA</sequence>
<dbReference type="Pfam" id="PF01523">
    <property type="entry name" value="PmbA_TldD_1st"/>
    <property type="match status" value="1"/>
</dbReference>
<dbReference type="Pfam" id="PF19290">
    <property type="entry name" value="PmbA_TldD_2nd"/>
    <property type="match status" value="1"/>
</dbReference>
<protein>
    <submittedName>
        <fullName evidence="5">TldD/PmbA family protein</fullName>
    </submittedName>
</protein>
<dbReference type="Proteomes" id="UP001254848">
    <property type="component" value="Unassembled WGS sequence"/>
</dbReference>
<dbReference type="InterPro" id="IPR036059">
    <property type="entry name" value="TldD/PmbA_sf"/>
</dbReference>
<dbReference type="RefSeq" id="WP_413779579.1">
    <property type="nucleotide sequence ID" value="NZ_JAUOZS010000001.1"/>
</dbReference>
<dbReference type="PANTHER" id="PTHR43421">
    <property type="entry name" value="METALLOPROTEASE PMBA"/>
    <property type="match status" value="1"/>
</dbReference>
<feature type="domain" description="Metalloprotease TldD/E C-terminal" evidence="3">
    <location>
        <begin position="228"/>
        <end position="445"/>
    </location>
</feature>
<gene>
    <name evidence="5" type="ORF">Q4T40_07380</name>
</gene>
<reference evidence="5 6" key="1">
    <citation type="submission" date="2023-07" db="EMBL/GenBank/DDBJ databases">
        <title>The novel representative of Negativicutes class, Anaeroselena agilis gen. nov. sp. nov.</title>
        <authorList>
            <person name="Prokofeva M.I."/>
            <person name="Elcheninov A.G."/>
            <person name="Klyukina A."/>
            <person name="Kublanov I.V."/>
            <person name="Frolov E.N."/>
            <person name="Podosokorskaya O.A."/>
        </authorList>
    </citation>
    <scope>NUCLEOTIDE SEQUENCE [LARGE SCALE GENOMIC DNA]</scope>
    <source>
        <strain evidence="5 6">4137-cl</strain>
    </source>
</reference>
<dbReference type="InterPro" id="IPR047657">
    <property type="entry name" value="PmbA"/>
</dbReference>
<organism evidence="5 6">
    <name type="scientific">Anaeroselena agilis</name>
    <dbReference type="NCBI Taxonomy" id="3063788"/>
    <lineage>
        <taxon>Bacteria</taxon>
        <taxon>Bacillati</taxon>
        <taxon>Bacillota</taxon>
        <taxon>Negativicutes</taxon>
        <taxon>Acetonemataceae</taxon>
        <taxon>Anaeroselena</taxon>
    </lineage>
</organism>
<dbReference type="InterPro" id="IPR035068">
    <property type="entry name" value="TldD/PmbA_N"/>
</dbReference>
<dbReference type="InterPro" id="IPR045570">
    <property type="entry name" value="Metalloprtase-TldD/E_cen_dom"/>
</dbReference>
<keyword evidence="6" id="KW-1185">Reference proteome</keyword>
<dbReference type="EMBL" id="JAUOZS010000001">
    <property type="protein sequence ID" value="MDT8901053.1"/>
    <property type="molecule type" value="Genomic_DNA"/>
</dbReference>
<proteinExistence type="inferred from homology"/>
<dbReference type="InterPro" id="IPR002510">
    <property type="entry name" value="Metalloprtase-TldD/E_N"/>
</dbReference>
<dbReference type="SUPFAM" id="SSF111283">
    <property type="entry name" value="Putative modulator of DNA gyrase, PmbA/TldD"/>
    <property type="match status" value="1"/>
</dbReference>
<dbReference type="Pfam" id="PF19289">
    <property type="entry name" value="PmbA_TldD_3rd"/>
    <property type="match status" value="1"/>
</dbReference>
<comment type="caution">
    <text evidence="5">The sequence shown here is derived from an EMBL/GenBank/DDBJ whole genome shotgun (WGS) entry which is preliminary data.</text>
</comment>
<evidence type="ECO:0000313" key="5">
    <source>
        <dbReference type="EMBL" id="MDT8901053.1"/>
    </source>
</evidence>
<feature type="domain" description="Metalloprotease TldD/E central" evidence="4">
    <location>
        <begin position="120"/>
        <end position="219"/>
    </location>
</feature>
<evidence type="ECO:0000259" key="3">
    <source>
        <dbReference type="Pfam" id="PF19289"/>
    </source>
</evidence>
<evidence type="ECO:0000256" key="1">
    <source>
        <dbReference type="ARBA" id="ARBA00005836"/>
    </source>
</evidence>
<evidence type="ECO:0000259" key="2">
    <source>
        <dbReference type="Pfam" id="PF01523"/>
    </source>
</evidence>
<accession>A0ABU3NXT3</accession>
<dbReference type="PANTHER" id="PTHR43421:SF1">
    <property type="entry name" value="METALLOPROTEASE PMBA"/>
    <property type="match status" value="1"/>
</dbReference>
<evidence type="ECO:0000259" key="4">
    <source>
        <dbReference type="Pfam" id="PF19290"/>
    </source>
</evidence>